<evidence type="ECO:0000256" key="1">
    <source>
        <dbReference type="SAM" id="MobiDB-lite"/>
    </source>
</evidence>
<proteinExistence type="predicted"/>
<dbReference type="AlphaFoldDB" id="A0A1I4PX38"/>
<evidence type="ECO:0000313" key="3">
    <source>
        <dbReference type="EMBL" id="SFM32304.1"/>
    </source>
</evidence>
<protein>
    <submittedName>
        <fullName evidence="3">Alpha-ribazole phosphatase CobZ</fullName>
    </submittedName>
</protein>
<reference evidence="4" key="1">
    <citation type="submission" date="2016-10" db="EMBL/GenBank/DDBJ databases">
        <authorList>
            <person name="Varghese N."/>
            <person name="Submissions S."/>
        </authorList>
    </citation>
    <scope>NUCLEOTIDE SEQUENCE [LARGE SCALE GENOMIC DNA]</scope>
    <source>
        <strain evidence="4">Mob M</strain>
    </source>
</reference>
<dbReference type="InterPro" id="IPR036681">
    <property type="entry name" value="PgpA-like_sf"/>
</dbReference>
<feature type="region of interest" description="Disordered" evidence="1">
    <location>
        <begin position="1"/>
        <end position="20"/>
    </location>
</feature>
<dbReference type="STRING" id="487685.SAMN04488696_0958"/>
<dbReference type="SUPFAM" id="SSF101307">
    <property type="entry name" value="YutG-like"/>
    <property type="match status" value="1"/>
</dbReference>
<evidence type="ECO:0000313" key="4">
    <source>
        <dbReference type="Proteomes" id="UP000198535"/>
    </source>
</evidence>
<accession>A0A1I4PX38</accession>
<name>A0A1I4PX38_9EURY</name>
<feature type="compositionally biased region" description="Basic and acidic residues" evidence="1">
    <location>
        <begin position="11"/>
        <end position="20"/>
    </location>
</feature>
<evidence type="ECO:0000259" key="2">
    <source>
        <dbReference type="Pfam" id="PF04608"/>
    </source>
</evidence>
<dbReference type="GO" id="GO:0006629">
    <property type="term" value="P:lipid metabolic process"/>
    <property type="evidence" value="ECO:0007669"/>
    <property type="project" value="InterPro"/>
</dbReference>
<dbReference type="InterPro" id="IPR007686">
    <property type="entry name" value="YutG/PgpA"/>
</dbReference>
<dbReference type="Proteomes" id="UP000198535">
    <property type="component" value="Unassembled WGS sequence"/>
</dbReference>
<dbReference type="NCBIfam" id="TIGR03161">
    <property type="entry name" value="ribazole_CobZ"/>
    <property type="match status" value="1"/>
</dbReference>
<dbReference type="Pfam" id="PF04608">
    <property type="entry name" value="PgpA"/>
    <property type="match status" value="1"/>
</dbReference>
<feature type="domain" description="YutG/PgpA" evidence="2">
    <location>
        <begin position="100"/>
        <end position="167"/>
    </location>
</feature>
<dbReference type="Gene3D" id="1.10.3760.10">
    <property type="entry name" value="PgpA-like"/>
    <property type="match status" value="1"/>
</dbReference>
<keyword evidence="4" id="KW-1185">Reference proteome</keyword>
<organism evidence="3 4">
    <name type="scientific">Methanolobus profundi</name>
    <dbReference type="NCBI Taxonomy" id="487685"/>
    <lineage>
        <taxon>Archaea</taxon>
        <taxon>Methanobacteriati</taxon>
        <taxon>Methanobacteriota</taxon>
        <taxon>Stenosarchaea group</taxon>
        <taxon>Methanomicrobia</taxon>
        <taxon>Methanosarcinales</taxon>
        <taxon>Methanosarcinaceae</taxon>
        <taxon>Methanolobus</taxon>
    </lineage>
</organism>
<gene>
    <name evidence="3" type="ORF">SAMN04488696_0958</name>
</gene>
<sequence>MAMKLSDIESEDRKKGQSKELEGEITRDIIEILEEEGITVQMLVDAALELYAPHPGIETRELAEAKFLEELDIAISDPNLCLLVYSGVLLENEGQKGRLPNISKSSYEKDLTFIIADEVLGTSIARYISGDKGMFEFVRFDKKKPGILAELGPFMDDIIGGLIGGVSANMYTRAMAEAAGKSKKKEPESE</sequence>
<dbReference type="GO" id="GO:0008962">
    <property type="term" value="F:phosphatidylglycerophosphatase activity"/>
    <property type="evidence" value="ECO:0007669"/>
    <property type="project" value="InterPro"/>
</dbReference>
<dbReference type="EMBL" id="FOUJ01000001">
    <property type="protein sequence ID" value="SFM32304.1"/>
    <property type="molecule type" value="Genomic_DNA"/>
</dbReference>
<dbReference type="InterPro" id="IPR017577">
    <property type="entry name" value="Ribazole_CobZ"/>
</dbReference>